<name>A0ABR4HME1_9EURO</name>
<keyword evidence="2" id="KW-1185">Reference proteome</keyword>
<evidence type="ECO:0000313" key="1">
    <source>
        <dbReference type="EMBL" id="KAL2816633.1"/>
    </source>
</evidence>
<reference evidence="1 2" key="1">
    <citation type="submission" date="2024-07" db="EMBL/GenBank/DDBJ databases">
        <title>Section-level genome sequencing and comparative genomics of Aspergillus sections Usti and Cavernicolus.</title>
        <authorList>
            <consortium name="Lawrence Berkeley National Laboratory"/>
            <person name="Nybo J.L."/>
            <person name="Vesth T.C."/>
            <person name="Theobald S."/>
            <person name="Frisvad J.C."/>
            <person name="Larsen T.O."/>
            <person name="Kjaerboelling I."/>
            <person name="Rothschild-Mancinelli K."/>
            <person name="Lyhne E.K."/>
            <person name="Kogle M.E."/>
            <person name="Barry K."/>
            <person name="Clum A."/>
            <person name="Na H."/>
            <person name="Ledsgaard L."/>
            <person name="Lin J."/>
            <person name="Lipzen A."/>
            <person name="Kuo A."/>
            <person name="Riley R."/>
            <person name="Mondo S."/>
            <person name="LaButti K."/>
            <person name="Haridas S."/>
            <person name="Pangalinan J."/>
            <person name="Salamov A.A."/>
            <person name="Simmons B.A."/>
            <person name="Magnuson J.K."/>
            <person name="Chen J."/>
            <person name="Drula E."/>
            <person name="Henrissat B."/>
            <person name="Wiebenga A."/>
            <person name="Lubbers R.J."/>
            <person name="Gomes A.C."/>
            <person name="Makela M.R."/>
            <person name="Stajich J."/>
            <person name="Grigoriev I.V."/>
            <person name="Mortensen U.H."/>
            <person name="De vries R.P."/>
            <person name="Baker S.E."/>
            <person name="Andersen M.R."/>
        </authorList>
    </citation>
    <scope>NUCLEOTIDE SEQUENCE [LARGE SCALE GENOMIC DNA]</scope>
    <source>
        <strain evidence="1 2">CBS 600.67</strain>
    </source>
</reference>
<protein>
    <submittedName>
        <fullName evidence="1">Uncharacterized protein</fullName>
    </submittedName>
</protein>
<comment type="caution">
    <text evidence="1">The sequence shown here is derived from an EMBL/GenBank/DDBJ whole genome shotgun (WGS) entry which is preliminary data.</text>
</comment>
<accession>A0ABR4HME1</accession>
<organism evidence="1 2">
    <name type="scientific">Aspergillus cavernicola</name>
    <dbReference type="NCBI Taxonomy" id="176166"/>
    <lineage>
        <taxon>Eukaryota</taxon>
        <taxon>Fungi</taxon>
        <taxon>Dikarya</taxon>
        <taxon>Ascomycota</taxon>
        <taxon>Pezizomycotina</taxon>
        <taxon>Eurotiomycetes</taxon>
        <taxon>Eurotiomycetidae</taxon>
        <taxon>Eurotiales</taxon>
        <taxon>Aspergillaceae</taxon>
        <taxon>Aspergillus</taxon>
        <taxon>Aspergillus subgen. Nidulantes</taxon>
    </lineage>
</organism>
<gene>
    <name evidence="1" type="ORF">BDW59DRAFT_153112</name>
</gene>
<sequence length="691" mass="78679">MSLHGSSIPLDRQDQRFLIQKYNITLEGPTPPERWPIKYESIFRLVWEADKVHYDHYKRAGLGNTVEPTAETIVGITCARVQRLVQTAYSLGQTWADEAMWRATMERLVLERFNEGVECPRCKKCYWTSELLNSRRESVAADKLCKCKETKDGNLFSSPVLEFAGHHDCLLVDTLIPEIPSKALSHQRIDLVLGLQNTYQFSELLSANPDIQATAIEGNAEIIFPFLVLESKAEINSVGFESIERQTAFANRALLDIQRSIRYTTGSRINPLVWFLAARGDVWRVYACVPDGPSTRIIELWQGTLLRHDHALQLLLIIDLIYDWARNIYKEELISRIEGQDLPERPSGTDDWGLDNDRLKDIKEGLTGMKVSDQPDWVNNFIIRSETDIKYRFRSISLPESTNGLIKIVLALGGTRNFYQAAQKLVALFNLQDPLIIRAEFIYRLHRFWTGSPSHTVLHGDPEINFASISFRAYFDYDSGQATQELSCIVASATAMEILISILTGTEDKLLLKDTLSPTVLLQQTFRPLRYISAPELTRAAAKDLYLHLRVLQHVAGANNWVRDREKDKLIETFWAVADGQLRVFWRCARQICSSSKRTRFPQATDEAIIPSLFRPARKPRPITIAWLGNGSLVTRCCCVIRKEDNLEDLPDIGRKIQEFLDAEPGLDTYDTRVLSQYARTLAGNKSPDSS</sequence>
<evidence type="ECO:0000313" key="2">
    <source>
        <dbReference type="Proteomes" id="UP001610335"/>
    </source>
</evidence>
<proteinExistence type="predicted"/>
<dbReference type="EMBL" id="JBFXLS010000099">
    <property type="protein sequence ID" value="KAL2816633.1"/>
    <property type="molecule type" value="Genomic_DNA"/>
</dbReference>
<dbReference type="Proteomes" id="UP001610335">
    <property type="component" value="Unassembled WGS sequence"/>
</dbReference>